<evidence type="ECO:0000256" key="5">
    <source>
        <dbReference type="ARBA" id="ARBA00022884"/>
    </source>
</evidence>
<dbReference type="Gene3D" id="1.20.58.200">
    <property type="entry name" value="Translin, domain 2"/>
    <property type="match status" value="1"/>
</dbReference>
<proteinExistence type="inferred from homology"/>
<comment type="caution">
    <text evidence="8">The sequence shown here is derived from an EMBL/GenBank/DDBJ whole genome shotgun (WGS) entry which is preliminary data.</text>
</comment>
<evidence type="ECO:0000256" key="1">
    <source>
        <dbReference type="ARBA" id="ARBA00004123"/>
    </source>
</evidence>
<gene>
    <name evidence="8" type="ORF">AYO21_07483</name>
</gene>
<dbReference type="SUPFAM" id="SSF74784">
    <property type="entry name" value="Translin"/>
    <property type="match status" value="1"/>
</dbReference>
<reference evidence="8 9" key="1">
    <citation type="submission" date="2016-03" db="EMBL/GenBank/DDBJ databases">
        <title>Draft genome sequence of the Fonsecaea monophora CBS 269.37.</title>
        <authorList>
            <person name="Bombassaro A."/>
            <person name="Vinicius W.A."/>
            <person name="De Hoog S."/>
            <person name="Sun J."/>
            <person name="Souza E.M."/>
            <person name="Raittz R.T."/>
            <person name="Costa F."/>
            <person name="Leao A.C."/>
            <person name="Tadra-Sfeir M.Z."/>
            <person name="Baura V."/>
            <person name="Balsanelli E."/>
            <person name="Pedrosa F.O."/>
            <person name="Moreno L.F."/>
            <person name="Steffens M.B."/>
            <person name="Xi L."/>
            <person name="Bocca A.L."/>
            <person name="Felipe M.S."/>
            <person name="Teixeira M."/>
            <person name="Telles Filho F.Q."/>
            <person name="Azevedo C.M."/>
            <person name="Gomes R."/>
            <person name="Vicente V.A."/>
        </authorList>
    </citation>
    <scope>NUCLEOTIDE SEQUENCE [LARGE SCALE GENOMIC DNA]</scope>
    <source>
        <strain evidence="8 9">CBS 269.37</strain>
    </source>
</reference>
<dbReference type="Proteomes" id="UP000077002">
    <property type="component" value="Unassembled WGS sequence"/>
</dbReference>
<evidence type="ECO:0000256" key="3">
    <source>
        <dbReference type="ARBA" id="ARBA00005902"/>
    </source>
</evidence>
<dbReference type="RefSeq" id="XP_022510209.1">
    <property type="nucleotide sequence ID" value="XM_022657438.1"/>
</dbReference>
<dbReference type="CDD" id="cd14819">
    <property type="entry name" value="Translin"/>
    <property type="match status" value="1"/>
</dbReference>
<keyword evidence="6" id="KW-0238">DNA-binding</keyword>
<dbReference type="GO" id="GO:0005634">
    <property type="term" value="C:nucleus"/>
    <property type="evidence" value="ECO:0007669"/>
    <property type="project" value="UniProtKB-SubCell"/>
</dbReference>
<comment type="subcellular location">
    <subcellularLocation>
        <location evidence="2">Cytoplasm</location>
    </subcellularLocation>
    <subcellularLocation>
        <location evidence="1">Nucleus</location>
    </subcellularLocation>
</comment>
<dbReference type="Gene3D" id="1.20.58.190">
    <property type="entry name" value="Translin, domain 1"/>
    <property type="match status" value="1"/>
</dbReference>
<dbReference type="InterPro" id="IPR002848">
    <property type="entry name" value="Translin_fam"/>
</dbReference>
<dbReference type="InterPro" id="IPR016069">
    <property type="entry name" value="Translin_C"/>
</dbReference>
<organism evidence="8 9">
    <name type="scientific">Fonsecaea monophora</name>
    <dbReference type="NCBI Taxonomy" id="254056"/>
    <lineage>
        <taxon>Eukaryota</taxon>
        <taxon>Fungi</taxon>
        <taxon>Dikarya</taxon>
        <taxon>Ascomycota</taxon>
        <taxon>Pezizomycotina</taxon>
        <taxon>Eurotiomycetes</taxon>
        <taxon>Chaetothyriomycetidae</taxon>
        <taxon>Chaetothyriales</taxon>
        <taxon>Herpotrichiellaceae</taxon>
        <taxon>Fonsecaea</taxon>
    </lineage>
</organism>
<dbReference type="GO" id="GO:0003723">
    <property type="term" value="F:RNA binding"/>
    <property type="evidence" value="ECO:0007669"/>
    <property type="project" value="UniProtKB-KW"/>
</dbReference>
<sequence>MAADTTMTTSAASAPFPNVDPAIFSSLQAKIDNDTAIRDELKSIVEALSKQGRVTQSILSRIHNTPTEDLAESVLAPCSESLKEQAATVKDLAQAASKYPFYKWNSIWQREIQNVVSNIQMCEWLKSGNLVTLEDVGHRLEVPVNLKDEDTFHVTIEDYLLALTYMIEELARLAPNAVTLTDYARPLQISKFIKDVHAGFQLLNLKNDTLRRRVDGLKYSVKKVEDVLMALWPAARGTYINKDLITMVVQAARSYHKDTKIILHNKTRLIVRLPELQQSTSSSFEPREFEAVSILYDSSWHAMDDTDDTDWSPVDGVLSSLY</sequence>
<dbReference type="OrthoDB" id="829at2759"/>
<comment type="similarity">
    <text evidence="3">Belongs to the translin family.</text>
</comment>
<dbReference type="InterPro" id="IPR036081">
    <property type="entry name" value="Translin_sf"/>
</dbReference>
<dbReference type="InterPro" id="IPR016068">
    <property type="entry name" value="Translin_N"/>
</dbReference>
<evidence type="ECO:0000256" key="7">
    <source>
        <dbReference type="ARBA" id="ARBA00023242"/>
    </source>
</evidence>
<dbReference type="Pfam" id="PF01997">
    <property type="entry name" value="Translin"/>
    <property type="match status" value="1"/>
</dbReference>
<keyword evidence="4" id="KW-0963">Cytoplasm</keyword>
<keyword evidence="5" id="KW-0694">RNA-binding</keyword>
<name>A0A177F1Q7_9EURO</name>
<dbReference type="InterPro" id="IPR033956">
    <property type="entry name" value="Translin"/>
</dbReference>
<protein>
    <recommendedName>
        <fullName evidence="10">Translin</fullName>
    </recommendedName>
</protein>
<keyword evidence="9" id="KW-1185">Reference proteome</keyword>
<evidence type="ECO:0000256" key="2">
    <source>
        <dbReference type="ARBA" id="ARBA00004496"/>
    </source>
</evidence>
<evidence type="ECO:0000313" key="9">
    <source>
        <dbReference type="Proteomes" id="UP000077002"/>
    </source>
</evidence>
<keyword evidence="7" id="KW-0539">Nucleus</keyword>
<dbReference type="GO" id="GO:0016070">
    <property type="term" value="P:RNA metabolic process"/>
    <property type="evidence" value="ECO:0007669"/>
    <property type="project" value="InterPro"/>
</dbReference>
<dbReference type="GO" id="GO:0005737">
    <property type="term" value="C:cytoplasm"/>
    <property type="evidence" value="ECO:0007669"/>
    <property type="project" value="UniProtKB-SubCell"/>
</dbReference>
<dbReference type="GO" id="GO:0043565">
    <property type="term" value="F:sequence-specific DNA binding"/>
    <property type="evidence" value="ECO:0007669"/>
    <property type="project" value="InterPro"/>
</dbReference>
<evidence type="ECO:0000313" key="8">
    <source>
        <dbReference type="EMBL" id="OAG38257.1"/>
    </source>
</evidence>
<evidence type="ECO:0000256" key="4">
    <source>
        <dbReference type="ARBA" id="ARBA00022490"/>
    </source>
</evidence>
<evidence type="ECO:0008006" key="10">
    <source>
        <dbReference type="Google" id="ProtNLM"/>
    </source>
</evidence>
<accession>A0A177F1Q7</accession>
<dbReference type="AlphaFoldDB" id="A0A177F1Q7"/>
<dbReference type="EMBL" id="LVKK01000058">
    <property type="protein sequence ID" value="OAG38257.1"/>
    <property type="molecule type" value="Genomic_DNA"/>
</dbReference>
<dbReference type="GeneID" id="34602637"/>
<evidence type="ECO:0000256" key="6">
    <source>
        <dbReference type="ARBA" id="ARBA00023125"/>
    </source>
</evidence>
<dbReference type="GO" id="GO:0003697">
    <property type="term" value="F:single-stranded DNA binding"/>
    <property type="evidence" value="ECO:0007669"/>
    <property type="project" value="InterPro"/>
</dbReference>
<dbReference type="PANTHER" id="PTHR10741">
    <property type="entry name" value="TRANSLIN AND TRANSLIN ASSOCIATED PROTEIN X"/>
    <property type="match status" value="1"/>
</dbReference>